<reference evidence="2" key="2">
    <citation type="journal article" date="2021" name="PeerJ">
        <title>Extensive microbial diversity within the chicken gut microbiome revealed by metagenomics and culture.</title>
        <authorList>
            <person name="Gilroy R."/>
            <person name="Ravi A."/>
            <person name="Getino M."/>
            <person name="Pursley I."/>
            <person name="Horton D.L."/>
            <person name="Alikhan N.F."/>
            <person name="Baker D."/>
            <person name="Gharbi K."/>
            <person name="Hall N."/>
            <person name="Watson M."/>
            <person name="Adriaenssens E.M."/>
            <person name="Foster-Nyarko E."/>
            <person name="Jarju S."/>
            <person name="Secka A."/>
            <person name="Antonio M."/>
            <person name="Oren A."/>
            <person name="Chaudhuri R.R."/>
            <person name="La Ragione R."/>
            <person name="Hildebrand F."/>
            <person name="Pallen M.J."/>
        </authorList>
    </citation>
    <scope>NUCLEOTIDE SEQUENCE</scope>
    <source>
        <strain evidence="2">ChiSjej1B19-7085</strain>
    </source>
</reference>
<reference evidence="2" key="1">
    <citation type="submission" date="2020-10" db="EMBL/GenBank/DDBJ databases">
        <authorList>
            <person name="Gilroy R."/>
        </authorList>
    </citation>
    <scope>NUCLEOTIDE SEQUENCE</scope>
    <source>
        <strain evidence="2">ChiSjej1B19-7085</strain>
    </source>
</reference>
<evidence type="ECO:0000313" key="2">
    <source>
        <dbReference type="EMBL" id="HIR56168.1"/>
    </source>
</evidence>
<organism evidence="2 3">
    <name type="scientific">Candidatus Gallacutalibacter pullicola</name>
    <dbReference type="NCBI Taxonomy" id="2840830"/>
    <lineage>
        <taxon>Bacteria</taxon>
        <taxon>Bacillati</taxon>
        <taxon>Bacillota</taxon>
        <taxon>Clostridia</taxon>
        <taxon>Eubacteriales</taxon>
        <taxon>Candidatus Gallacutalibacter</taxon>
    </lineage>
</organism>
<dbReference type="AlphaFoldDB" id="A0A9D1J0F6"/>
<dbReference type="InterPro" id="IPR002575">
    <property type="entry name" value="Aminoglycoside_PTrfase"/>
</dbReference>
<comment type="caution">
    <text evidence="2">The sequence shown here is derived from an EMBL/GenBank/DDBJ whole genome shotgun (WGS) entry which is preliminary data.</text>
</comment>
<sequence>MQEKIRGCGTWKEILPQYPFYQEAEEIEAAPHGDGHINDTLLVTCNLKSGGTKRYILQRINTSVFRDPDGLMENIHNVTSFLRKKIAAMGGDPDRETVTIVPNETGGLYCRDQTGGCWRVYRNIEGAVTYQTAQSAEDFRQSAMAFGRFRRLLEDYPAHTLHETIPHFHDTPDRFRQFTEALDRDVKNRAHEVQKEIDFVLRHEQDTHILVDLLAAGELPLCVTHNDTKLNNVMLDEKTKRGLCVVDLDTVMPGLSLYDYGDSIRFGASTAEEDERDLSKVELDLDLYNAYTEGYLEAAGDSMTAKEIEMMPMGAKIMTLECGMRFLTDYLSGDTYFKIHREGHNLDRARTQFKLVEDMERKLNV</sequence>
<accession>A0A9D1J0F6</accession>
<evidence type="ECO:0000259" key="1">
    <source>
        <dbReference type="Pfam" id="PF01636"/>
    </source>
</evidence>
<feature type="domain" description="Aminoglycoside phosphotransferase" evidence="1">
    <location>
        <begin position="30"/>
        <end position="272"/>
    </location>
</feature>
<dbReference type="PANTHER" id="PTHR21064">
    <property type="entry name" value="AMINOGLYCOSIDE PHOSPHOTRANSFERASE DOMAIN-CONTAINING PROTEIN-RELATED"/>
    <property type="match status" value="1"/>
</dbReference>
<name>A0A9D1J0F6_9FIRM</name>
<proteinExistence type="predicted"/>
<dbReference type="InterPro" id="IPR011009">
    <property type="entry name" value="Kinase-like_dom_sf"/>
</dbReference>
<dbReference type="SUPFAM" id="SSF56112">
    <property type="entry name" value="Protein kinase-like (PK-like)"/>
    <property type="match status" value="1"/>
</dbReference>
<dbReference type="Proteomes" id="UP000886785">
    <property type="component" value="Unassembled WGS sequence"/>
</dbReference>
<protein>
    <submittedName>
        <fullName evidence="2">Aminoglycoside phosphotransferase family protein</fullName>
    </submittedName>
</protein>
<evidence type="ECO:0000313" key="3">
    <source>
        <dbReference type="Proteomes" id="UP000886785"/>
    </source>
</evidence>
<dbReference type="Gene3D" id="3.90.1200.10">
    <property type="match status" value="1"/>
</dbReference>
<dbReference type="EMBL" id="DVHF01000008">
    <property type="protein sequence ID" value="HIR56168.1"/>
    <property type="molecule type" value="Genomic_DNA"/>
</dbReference>
<dbReference type="Pfam" id="PF01636">
    <property type="entry name" value="APH"/>
    <property type="match status" value="1"/>
</dbReference>
<dbReference type="PANTHER" id="PTHR21064:SF5">
    <property type="entry name" value="SLR1880 PROTEIN"/>
    <property type="match status" value="1"/>
</dbReference>
<gene>
    <name evidence="2" type="ORF">IAA54_00710</name>
</gene>
<dbReference type="InterPro" id="IPR050249">
    <property type="entry name" value="Pseudomonas-type_ThrB"/>
</dbReference>